<accession>A0A1M7R8C7</accession>
<organism evidence="7 8">
    <name type="scientific">Duganella sacchari</name>
    <dbReference type="NCBI Taxonomy" id="551987"/>
    <lineage>
        <taxon>Bacteria</taxon>
        <taxon>Pseudomonadati</taxon>
        <taxon>Pseudomonadota</taxon>
        <taxon>Betaproteobacteria</taxon>
        <taxon>Burkholderiales</taxon>
        <taxon>Oxalobacteraceae</taxon>
        <taxon>Telluria group</taxon>
        <taxon>Duganella</taxon>
    </lineage>
</organism>
<evidence type="ECO:0000256" key="3">
    <source>
        <dbReference type="ARBA" id="ARBA00022692"/>
    </source>
</evidence>
<keyword evidence="5 6" id="KW-0472">Membrane</keyword>
<dbReference type="GO" id="GO:0022857">
    <property type="term" value="F:transmembrane transporter activity"/>
    <property type="evidence" value="ECO:0007669"/>
    <property type="project" value="InterPro"/>
</dbReference>
<gene>
    <name evidence="7" type="ORF">SAMN05192549_114115</name>
</gene>
<keyword evidence="3 6" id="KW-0812">Transmembrane</keyword>
<evidence type="ECO:0000256" key="2">
    <source>
        <dbReference type="ARBA" id="ARBA00022475"/>
    </source>
</evidence>
<dbReference type="PANTHER" id="PTHR30561">
    <property type="entry name" value="SMR FAMILY PROTON-DEPENDENT DRUG EFFLUX TRANSPORTER SUGE"/>
    <property type="match status" value="1"/>
</dbReference>
<evidence type="ECO:0000313" key="8">
    <source>
        <dbReference type="Proteomes" id="UP000184339"/>
    </source>
</evidence>
<dbReference type="AlphaFoldDB" id="A0A1M7R8C7"/>
<dbReference type="InterPro" id="IPR037185">
    <property type="entry name" value="EmrE-like"/>
</dbReference>
<dbReference type="RefSeq" id="WP_072788796.1">
    <property type="nucleotide sequence ID" value="NZ_FRCX01000014.1"/>
</dbReference>
<keyword evidence="2" id="KW-1003">Cell membrane</keyword>
<dbReference type="OrthoDB" id="517481at2"/>
<dbReference type="InterPro" id="IPR000390">
    <property type="entry name" value="Small_drug/metabolite_transptr"/>
</dbReference>
<dbReference type="GO" id="GO:0005886">
    <property type="term" value="C:plasma membrane"/>
    <property type="evidence" value="ECO:0007669"/>
    <property type="project" value="UniProtKB-SubCell"/>
</dbReference>
<protein>
    <submittedName>
        <fullName evidence="7">Small Multidrug Resistance protein</fullName>
    </submittedName>
</protein>
<proteinExistence type="predicted"/>
<dbReference type="STRING" id="551987.SAMN05192549_114115"/>
<evidence type="ECO:0000256" key="1">
    <source>
        <dbReference type="ARBA" id="ARBA00004651"/>
    </source>
</evidence>
<comment type="subcellular location">
    <subcellularLocation>
        <location evidence="1">Cell membrane</location>
        <topology evidence="1">Multi-pass membrane protein</topology>
    </subcellularLocation>
</comment>
<sequence>MNYLYIVMTIVLTVFGQLAIKMQVSKAGALPADAGDKLWFLIKLLLNPWIIAAFAAAFLASVSWMGAMTKFQLSHAYPFMALNFVIVLLLSAWMFNEPLSVTRIAGVALICIGTVVAAQG</sequence>
<dbReference type="Proteomes" id="UP000184339">
    <property type="component" value="Unassembled WGS sequence"/>
</dbReference>
<dbReference type="EMBL" id="FRCX01000014">
    <property type="protein sequence ID" value="SHN42587.1"/>
    <property type="molecule type" value="Genomic_DNA"/>
</dbReference>
<evidence type="ECO:0000256" key="5">
    <source>
        <dbReference type="ARBA" id="ARBA00023136"/>
    </source>
</evidence>
<dbReference type="PANTHER" id="PTHR30561:SF9">
    <property type="entry name" value="4-AMINO-4-DEOXY-L-ARABINOSE-PHOSPHOUNDECAPRENOL FLIPPASE SUBUNIT ARNF-RELATED"/>
    <property type="match status" value="1"/>
</dbReference>
<feature type="transmembrane region" description="Helical" evidence="6">
    <location>
        <begin position="101"/>
        <end position="118"/>
    </location>
</feature>
<evidence type="ECO:0000256" key="4">
    <source>
        <dbReference type="ARBA" id="ARBA00022989"/>
    </source>
</evidence>
<keyword evidence="8" id="KW-1185">Reference proteome</keyword>
<evidence type="ECO:0000313" key="7">
    <source>
        <dbReference type="EMBL" id="SHN42587.1"/>
    </source>
</evidence>
<evidence type="ECO:0000256" key="6">
    <source>
        <dbReference type="SAM" id="Phobius"/>
    </source>
</evidence>
<reference evidence="8" key="1">
    <citation type="submission" date="2016-11" db="EMBL/GenBank/DDBJ databases">
        <authorList>
            <person name="Varghese N."/>
            <person name="Submissions S."/>
        </authorList>
    </citation>
    <scope>NUCLEOTIDE SEQUENCE [LARGE SCALE GENOMIC DNA]</scope>
    <source>
        <strain evidence="8">Sac-22</strain>
    </source>
</reference>
<name>A0A1M7R8C7_9BURK</name>
<dbReference type="Gene3D" id="1.10.3730.20">
    <property type="match status" value="1"/>
</dbReference>
<feature type="transmembrane region" description="Helical" evidence="6">
    <location>
        <begin position="40"/>
        <end position="64"/>
    </location>
</feature>
<keyword evidence="4 6" id="KW-1133">Transmembrane helix</keyword>
<dbReference type="SUPFAM" id="SSF103481">
    <property type="entry name" value="Multidrug resistance efflux transporter EmrE"/>
    <property type="match status" value="1"/>
</dbReference>
<feature type="transmembrane region" description="Helical" evidence="6">
    <location>
        <begin position="76"/>
        <end position="95"/>
    </location>
</feature>